<dbReference type="InParanoid" id="L5KDK6"/>
<evidence type="ECO:0000313" key="7">
    <source>
        <dbReference type="Proteomes" id="UP000010552"/>
    </source>
</evidence>
<keyword evidence="3 5" id="KW-1133">Transmembrane helix</keyword>
<accession>L5KDK6</accession>
<dbReference type="GO" id="GO:0016020">
    <property type="term" value="C:membrane"/>
    <property type="evidence" value="ECO:0007669"/>
    <property type="project" value="UniProtKB-SubCell"/>
</dbReference>
<feature type="transmembrane region" description="Helical" evidence="5">
    <location>
        <begin position="201"/>
        <end position="219"/>
    </location>
</feature>
<comment type="subcellular location">
    <subcellularLocation>
        <location evidence="1">Membrane</location>
        <topology evidence="1">Multi-pass membrane protein</topology>
    </subcellularLocation>
</comment>
<feature type="transmembrane region" description="Helical" evidence="5">
    <location>
        <begin position="175"/>
        <end position="194"/>
    </location>
</feature>
<dbReference type="AlphaFoldDB" id="L5KDK6"/>
<evidence type="ECO:0000313" key="6">
    <source>
        <dbReference type="EMBL" id="ELK08573.1"/>
    </source>
</evidence>
<dbReference type="PANTHER" id="PTHR24064">
    <property type="entry name" value="SOLUTE CARRIER FAMILY 22 MEMBER"/>
    <property type="match status" value="1"/>
</dbReference>
<dbReference type="Proteomes" id="UP000010552">
    <property type="component" value="Unassembled WGS sequence"/>
</dbReference>
<keyword evidence="7" id="KW-1185">Reference proteome</keyword>
<protein>
    <submittedName>
        <fullName evidence="6">Solute carrier family 22 member 12</fullName>
    </submittedName>
</protein>
<proteinExistence type="predicted"/>
<gene>
    <name evidence="6" type="ORF">PAL_GLEAN10021397</name>
</gene>
<evidence type="ECO:0000256" key="4">
    <source>
        <dbReference type="ARBA" id="ARBA00023136"/>
    </source>
</evidence>
<dbReference type="EMBL" id="KB030886">
    <property type="protein sequence ID" value="ELK08573.1"/>
    <property type="molecule type" value="Genomic_DNA"/>
</dbReference>
<organism evidence="6 7">
    <name type="scientific">Pteropus alecto</name>
    <name type="common">Black flying fox</name>
    <dbReference type="NCBI Taxonomy" id="9402"/>
    <lineage>
        <taxon>Eukaryota</taxon>
        <taxon>Metazoa</taxon>
        <taxon>Chordata</taxon>
        <taxon>Craniata</taxon>
        <taxon>Vertebrata</taxon>
        <taxon>Euteleostomi</taxon>
        <taxon>Mammalia</taxon>
        <taxon>Eutheria</taxon>
        <taxon>Laurasiatheria</taxon>
        <taxon>Chiroptera</taxon>
        <taxon>Yinpterochiroptera</taxon>
        <taxon>Pteropodoidea</taxon>
        <taxon>Pteropodidae</taxon>
        <taxon>Pteropodinae</taxon>
        <taxon>Pteropus</taxon>
    </lineage>
</organism>
<evidence type="ECO:0000256" key="2">
    <source>
        <dbReference type="ARBA" id="ARBA00022692"/>
    </source>
</evidence>
<evidence type="ECO:0000256" key="5">
    <source>
        <dbReference type="SAM" id="Phobius"/>
    </source>
</evidence>
<sequence length="238" mass="27440">MNANNKQEQCRQFRQTRWQLLNSSDLTINSTELEMEPCLDDWTYDQSIFTSTIVTKWDLVCKSQSLRLWSRSIYLTGYVIGTPAVGYITDKWLSESARWMILSGKLDKALKELKKVAHINGRKDEENLRDEVLQSAMKEELIFLKNSSKKTKVMTSPVMCKTAFLLCFTRSRIEGVLILTNGMGSILGSTIVFTKQYFEHLPKILCGTLPIVASIYIYFLPETFNLPLPDTLQDMERR</sequence>
<name>L5KDK6_PTEAL</name>
<reference evidence="7" key="1">
    <citation type="journal article" date="2013" name="Science">
        <title>Comparative analysis of bat genomes provides insight into the evolution of flight and immunity.</title>
        <authorList>
            <person name="Zhang G."/>
            <person name="Cowled C."/>
            <person name="Shi Z."/>
            <person name="Huang Z."/>
            <person name="Bishop-Lilly K.A."/>
            <person name="Fang X."/>
            <person name="Wynne J.W."/>
            <person name="Xiong Z."/>
            <person name="Baker M.L."/>
            <person name="Zhao W."/>
            <person name="Tachedjian M."/>
            <person name="Zhu Y."/>
            <person name="Zhou P."/>
            <person name="Jiang X."/>
            <person name="Ng J."/>
            <person name="Yang L."/>
            <person name="Wu L."/>
            <person name="Xiao J."/>
            <person name="Feng Y."/>
            <person name="Chen Y."/>
            <person name="Sun X."/>
            <person name="Zhang Y."/>
            <person name="Marsh G.A."/>
            <person name="Crameri G."/>
            <person name="Broder C.C."/>
            <person name="Frey K.G."/>
            <person name="Wang L.F."/>
            <person name="Wang J."/>
        </authorList>
    </citation>
    <scope>NUCLEOTIDE SEQUENCE [LARGE SCALE GENOMIC DNA]</scope>
</reference>
<keyword evidence="4 5" id="KW-0472">Membrane</keyword>
<dbReference type="STRING" id="9402.L5KDK6"/>
<evidence type="ECO:0000256" key="1">
    <source>
        <dbReference type="ARBA" id="ARBA00004141"/>
    </source>
</evidence>
<evidence type="ECO:0000256" key="3">
    <source>
        <dbReference type="ARBA" id="ARBA00022989"/>
    </source>
</evidence>
<keyword evidence="2 5" id="KW-0812">Transmembrane</keyword>